<gene>
    <name evidence="2" type="ORF">OsJ_32423</name>
</gene>
<evidence type="ECO:0000313" key="2">
    <source>
        <dbReference type="EMBL" id="EEE51376.1"/>
    </source>
</evidence>
<evidence type="ECO:0000256" key="1">
    <source>
        <dbReference type="SAM" id="MobiDB-lite"/>
    </source>
</evidence>
<reference evidence="2" key="2">
    <citation type="submission" date="2008-12" db="EMBL/GenBank/DDBJ databases">
        <title>Improved gene annotation of the rice (Oryza sativa) genomes.</title>
        <authorList>
            <person name="Wang J."/>
            <person name="Li R."/>
            <person name="Fan W."/>
            <person name="Huang Q."/>
            <person name="Zhang J."/>
            <person name="Zhou Y."/>
            <person name="Hu Y."/>
            <person name="Zi S."/>
            <person name="Li J."/>
            <person name="Ni P."/>
            <person name="Zheng H."/>
            <person name="Zhang Y."/>
            <person name="Zhao M."/>
            <person name="Hao Q."/>
            <person name="McDermott J."/>
            <person name="Samudrala R."/>
            <person name="Kristiansen K."/>
            <person name="Wong G.K.-S."/>
        </authorList>
    </citation>
    <scope>NUCLEOTIDE SEQUENCE</scope>
</reference>
<proteinExistence type="predicted"/>
<feature type="compositionally biased region" description="Low complexity" evidence="1">
    <location>
        <begin position="65"/>
        <end position="100"/>
    </location>
</feature>
<dbReference type="EMBL" id="CM000147">
    <property type="protein sequence ID" value="EEE51376.1"/>
    <property type="molecule type" value="Genomic_DNA"/>
</dbReference>
<reference evidence="2" key="1">
    <citation type="journal article" date="2005" name="PLoS Biol.">
        <title>The genomes of Oryza sativa: a history of duplications.</title>
        <authorList>
            <person name="Yu J."/>
            <person name="Wang J."/>
            <person name="Lin W."/>
            <person name="Li S."/>
            <person name="Li H."/>
            <person name="Zhou J."/>
            <person name="Ni P."/>
            <person name="Dong W."/>
            <person name="Hu S."/>
            <person name="Zeng C."/>
            <person name="Zhang J."/>
            <person name="Zhang Y."/>
            <person name="Li R."/>
            <person name="Xu Z."/>
            <person name="Li S."/>
            <person name="Li X."/>
            <person name="Zheng H."/>
            <person name="Cong L."/>
            <person name="Lin L."/>
            <person name="Yin J."/>
            <person name="Geng J."/>
            <person name="Li G."/>
            <person name="Shi J."/>
            <person name="Liu J."/>
            <person name="Lv H."/>
            <person name="Li J."/>
            <person name="Wang J."/>
            <person name="Deng Y."/>
            <person name="Ran L."/>
            <person name="Shi X."/>
            <person name="Wang X."/>
            <person name="Wu Q."/>
            <person name="Li C."/>
            <person name="Ren X."/>
            <person name="Wang J."/>
            <person name="Wang X."/>
            <person name="Li D."/>
            <person name="Liu D."/>
            <person name="Zhang X."/>
            <person name="Ji Z."/>
            <person name="Zhao W."/>
            <person name="Sun Y."/>
            <person name="Zhang Z."/>
            <person name="Bao J."/>
            <person name="Han Y."/>
            <person name="Dong L."/>
            <person name="Ji J."/>
            <person name="Chen P."/>
            <person name="Wu S."/>
            <person name="Liu J."/>
            <person name="Xiao Y."/>
            <person name="Bu D."/>
            <person name="Tan J."/>
            <person name="Yang L."/>
            <person name="Ye C."/>
            <person name="Zhang J."/>
            <person name="Xu J."/>
            <person name="Zhou Y."/>
            <person name="Yu Y."/>
            <person name="Zhang B."/>
            <person name="Zhuang S."/>
            <person name="Wei H."/>
            <person name="Liu B."/>
            <person name="Lei M."/>
            <person name="Yu H."/>
            <person name="Li Y."/>
            <person name="Xu H."/>
            <person name="Wei S."/>
            <person name="He X."/>
            <person name="Fang L."/>
            <person name="Zhang Z."/>
            <person name="Zhang Y."/>
            <person name="Huang X."/>
            <person name="Su Z."/>
            <person name="Tong W."/>
            <person name="Li J."/>
            <person name="Tong Z."/>
            <person name="Li S."/>
            <person name="Ye J."/>
            <person name="Wang L."/>
            <person name="Fang L."/>
            <person name="Lei T."/>
            <person name="Chen C."/>
            <person name="Chen H."/>
            <person name="Xu Z."/>
            <person name="Li H."/>
            <person name="Huang H."/>
            <person name="Zhang F."/>
            <person name="Xu H."/>
            <person name="Li N."/>
            <person name="Zhao C."/>
            <person name="Li S."/>
            <person name="Dong L."/>
            <person name="Huang Y."/>
            <person name="Li L."/>
            <person name="Xi Y."/>
            <person name="Qi Q."/>
            <person name="Li W."/>
            <person name="Zhang B."/>
            <person name="Hu W."/>
            <person name="Zhang Y."/>
            <person name="Tian X."/>
            <person name="Jiao Y."/>
            <person name="Liang X."/>
            <person name="Jin J."/>
            <person name="Gao L."/>
            <person name="Zheng W."/>
            <person name="Hao B."/>
            <person name="Liu S."/>
            <person name="Wang W."/>
            <person name="Yuan L."/>
            <person name="Cao M."/>
            <person name="McDermott J."/>
            <person name="Samudrala R."/>
            <person name="Wang J."/>
            <person name="Wong G.K."/>
            <person name="Yang H."/>
        </authorList>
    </citation>
    <scope>NUCLEOTIDE SEQUENCE [LARGE SCALE GENOMIC DNA]</scope>
</reference>
<feature type="region of interest" description="Disordered" evidence="1">
    <location>
        <begin position="57"/>
        <end position="147"/>
    </location>
</feature>
<protein>
    <submittedName>
        <fullName evidence="2">Uncharacterized protein</fullName>
    </submittedName>
</protein>
<dbReference type="Proteomes" id="UP000007752">
    <property type="component" value="Chromosome 10"/>
</dbReference>
<sequence>MLVFSVSGEPLSSVLSSSEVELLVVVVNPHTSSAAVPQQASSVSSVLSPRRPGAALPWLAHARRPSSPTTSRGRLLRPSAASASHGTSASAAATTPTLPSHGPGTGRARAARSKDDDDRAAASPTTASRRLGVPDQAAKSSPSHGSLQLLMRRELGRPGPFEQAGHARRCCPSPSKLRNLVVLVRVGHRHWHEPSPAFRHDAVPAAAAAANPAATHRVVQIPARHALVHDRSTE</sequence>
<dbReference type="AlphaFoldDB" id="B9G6X9"/>
<feature type="compositionally biased region" description="Low complexity" evidence="1">
    <location>
        <begin position="121"/>
        <end position="130"/>
    </location>
</feature>
<organism evidence="2">
    <name type="scientific">Oryza sativa subsp. japonica</name>
    <name type="common">Rice</name>
    <dbReference type="NCBI Taxonomy" id="39947"/>
    <lineage>
        <taxon>Eukaryota</taxon>
        <taxon>Viridiplantae</taxon>
        <taxon>Streptophyta</taxon>
        <taxon>Embryophyta</taxon>
        <taxon>Tracheophyta</taxon>
        <taxon>Spermatophyta</taxon>
        <taxon>Magnoliopsida</taxon>
        <taxon>Liliopsida</taxon>
        <taxon>Poales</taxon>
        <taxon>Poaceae</taxon>
        <taxon>BOP clade</taxon>
        <taxon>Oryzoideae</taxon>
        <taxon>Oryzeae</taxon>
        <taxon>Oryzinae</taxon>
        <taxon>Oryza</taxon>
        <taxon>Oryza sativa</taxon>
    </lineage>
</organism>
<name>B9G6X9_ORYSJ</name>
<accession>B9G6X9</accession>